<protein>
    <submittedName>
        <fullName evidence="1">Uncharacterized protein</fullName>
    </submittedName>
</protein>
<evidence type="ECO:0000313" key="1">
    <source>
        <dbReference type="EMBL" id="KAH0927446.1"/>
    </source>
</evidence>
<proteinExistence type="predicted"/>
<reference evidence="1 2" key="1">
    <citation type="submission" date="2021-05" db="EMBL/GenBank/DDBJ databases">
        <title>Genome Assembly of Synthetic Allotetraploid Brassica napus Reveals Homoeologous Exchanges between Subgenomes.</title>
        <authorList>
            <person name="Davis J.T."/>
        </authorList>
    </citation>
    <scope>NUCLEOTIDE SEQUENCE [LARGE SCALE GENOMIC DNA]</scope>
    <source>
        <strain evidence="2">cv. Da-Ae</strain>
        <tissue evidence="1">Seedling</tissue>
    </source>
</reference>
<dbReference type="Proteomes" id="UP000824890">
    <property type="component" value="Unassembled WGS sequence"/>
</dbReference>
<sequence length="205" mass="22386">MFPMLTVPVPPRFRPPPDPPPCKSLPLGFLSPLKPSEPPEPPDITCLWSITAKYVAVARLPPPETPLLSYPSLCGNFHPTIDFLTIVEPILYSAIECSLPIITFYSAIECPLPITSWSTFFLEDCSTDDLFSVLFKGSAFWCYTASAIVASVKIVIPALIAEPITSIRSLIVFFVSYGFIPLLKPSVGEIRGPKLLASMALLSSL</sequence>
<evidence type="ECO:0000313" key="2">
    <source>
        <dbReference type="Proteomes" id="UP000824890"/>
    </source>
</evidence>
<gene>
    <name evidence="1" type="ORF">HID58_019702</name>
</gene>
<organism evidence="1 2">
    <name type="scientific">Brassica napus</name>
    <name type="common">Rape</name>
    <dbReference type="NCBI Taxonomy" id="3708"/>
    <lineage>
        <taxon>Eukaryota</taxon>
        <taxon>Viridiplantae</taxon>
        <taxon>Streptophyta</taxon>
        <taxon>Embryophyta</taxon>
        <taxon>Tracheophyta</taxon>
        <taxon>Spermatophyta</taxon>
        <taxon>Magnoliopsida</taxon>
        <taxon>eudicotyledons</taxon>
        <taxon>Gunneridae</taxon>
        <taxon>Pentapetalae</taxon>
        <taxon>rosids</taxon>
        <taxon>malvids</taxon>
        <taxon>Brassicales</taxon>
        <taxon>Brassicaceae</taxon>
        <taxon>Brassiceae</taxon>
        <taxon>Brassica</taxon>
    </lineage>
</organism>
<dbReference type="EMBL" id="JAGKQM010000005">
    <property type="protein sequence ID" value="KAH0927446.1"/>
    <property type="molecule type" value="Genomic_DNA"/>
</dbReference>
<name>A0ABQ8DDL3_BRANA</name>
<keyword evidence="2" id="KW-1185">Reference proteome</keyword>
<accession>A0ABQ8DDL3</accession>
<comment type="caution">
    <text evidence="1">The sequence shown here is derived from an EMBL/GenBank/DDBJ whole genome shotgun (WGS) entry which is preliminary data.</text>
</comment>